<gene>
    <name evidence="5" type="ORF">KAK03_03390</name>
</gene>
<dbReference type="InterPro" id="IPR015943">
    <property type="entry name" value="WD40/YVTN_repeat-like_dom_sf"/>
</dbReference>
<sequence>MVRLILALALTPPALAAQAPVVEALQRPALTVRQPERAVLLSVARAGERLVAVGERGIVVLSDDAGARWRQVPCPVSVTLTMVRFADARHGVAVGHGGAVLTTADGGDSWQLRLDGRRAAQIALQAATTPEARRDAERLLADGPDKPFLDVLLWDARRLLAVGAYGLAFHSADGGQTWQPWMARVPNPKGLHWYVARRQGDTLLLAGEQGQIVRSDDGGASFHALASPYKGSWFAGELLADGRALLAGLRGNVWRQTDGGAGWQAIANPVPASITAIAASGPDWLLASQAGAVLRLQGDALVPLDTAPLTLPAALLAAGPGRVIAVGVTGIQPLTTPGATTPAK</sequence>
<dbReference type="Pfam" id="PF14870">
    <property type="entry name" value="PSII_BNR"/>
    <property type="match status" value="1"/>
</dbReference>
<dbReference type="Pfam" id="PF02012">
    <property type="entry name" value="BNR"/>
    <property type="match status" value="1"/>
</dbReference>
<keyword evidence="1" id="KW-0602">Photosynthesis</keyword>
<keyword evidence="2" id="KW-0604">Photosystem II</keyword>
<proteinExistence type="predicted"/>
<dbReference type="RefSeq" id="WP_210851755.1">
    <property type="nucleotide sequence ID" value="NZ_JAGQDD010000001.1"/>
</dbReference>
<evidence type="ECO:0000256" key="3">
    <source>
        <dbReference type="SAM" id="SignalP"/>
    </source>
</evidence>
<dbReference type="Gene3D" id="2.130.10.10">
    <property type="entry name" value="YVTN repeat-like/Quinoprotein amine dehydrogenase"/>
    <property type="match status" value="1"/>
</dbReference>
<name>A0A940YAN0_9BURK</name>
<dbReference type="CDD" id="cd15482">
    <property type="entry name" value="Sialidase_non-viral"/>
    <property type="match status" value="1"/>
</dbReference>
<accession>A0A940YAN0</accession>
<evidence type="ECO:0000256" key="2">
    <source>
        <dbReference type="ARBA" id="ARBA00023276"/>
    </source>
</evidence>
<keyword evidence="6" id="KW-1185">Reference proteome</keyword>
<dbReference type="PANTHER" id="PTHR47199">
    <property type="entry name" value="PHOTOSYSTEM II STABILITY/ASSEMBLY FACTOR HCF136, CHLOROPLASTIC"/>
    <property type="match status" value="1"/>
</dbReference>
<protein>
    <recommendedName>
        <fullName evidence="4">Photosynthesis system II assembly factor Ycf48/Hcf136-like domain-containing protein</fullName>
    </recommendedName>
</protein>
<feature type="signal peptide" evidence="3">
    <location>
        <begin position="1"/>
        <end position="16"/>
    </location>
</feature>
<reference evidence="5 6" key="1">
    <citation type="submission" date="2021-04" db="EMBL/GenBank/DDBJ databases">
        <title>The genome sequence of Ideonella sp. 3Y2.</title>
        <authorList>
            <person name="Liu Y."/>
        </authorList>
    </citation>
    <scope>NUCLEOTIDE SEQUENCE [LARGE SCALE GENOMIC DNA]</scope>
    <source>
        <strain evidence="5 6">3Y2</strain>
    </source>
</reference>
<keyword evidence="3" id="KW-0732">Signal</keyword>
<dbReference type="GO" id="GO:0015979">
    <property type="term" value="P:photosynthesis"/>
    <property type="evidence" value="ECO:0007669"/>
    <property type="project" value="UniProtKB-KW"/>
</dbReference>
<feature type="domain" description="Photosynthesis system II assembly factor Ycf48/Hcf136-like" evidence="4">
    <location>
        <begin position="67"/>
        <end position="113"/>
    </location>
</feature>
<evidence type="ECO:0000256" key="1">
    <source>
        <dbReference type="ARBA" id="ARBA00022531"/>
    </source>
</evidence>
<dbReference type="SUPFAM" id="SSF110296">
    <property type="entry name" value="Oligoxyloglucan reducing end-specific cellobiohydrolase"/>
    <property type="match status" value="1"/>
</dbReference>
<comment type="caution">
    <text evidence="5">The sequence shown here is derived from an EMBL/GenBank/DDBJ whole genome shotgun (WGS) entry which is preliminary data.</text>
</comment>
<feature type="chain" id="PRO_5036691165" description="Photosynthesis system II assembly factor Ycf48/Hcf136-like domain-containing protein" evidence="3">
    <location>
        <begin position="17"/>
        <end position="344"/>
    </location>
</feature>
<evidence type="ECO:0000313" key="5">
    <source>
        <dbReference type="EMBL" id="MBQ0929516.1"/>
    </source>
</evidence>
<evidence type="ECO:0000259" key="4">
    <source>
        <dbReference type="Pfam" id="PF14870"/>
    </source>
</evidence>
<evidence type="ECO:0000313" key="6">
    <source>
        <dbReference type="Proteomes" id="UP000676246"/>
    </source>
</evidence>
<dbReference type="PANTHER" id="PTHR47199:SF2">
    <property type="entry name" value="PHOTOSYSTEM II STABILITY_ASSEMBLY FACTOR HCF136, CHLOROPLASTIC"/>
    <property type="match status" value="1"/>
</dbReference>
<organism evidence="5 6">
    <name type="scientific">Ideonella alba</name>
    <dbReference type="NCBI Taxonomy" id="2824118"/>
    <lineage>
        <taxon>Bacteria</taxon>
        <taxon>Pseudomonadati</taxon>
        <taxon>Pseudomonadota</taxon>
        <taxon>Betaproteobacteria</taxon>
        <taxon>Burkholderiales</taxon>
        <taxon>Sphaerotilaceae</taxon>
        <taxon>Ideonella</taxon>
    </lineage>
</organism>
<dbReference type="InterPro" id="IPR002860">
    <property type="entry name" value="BNR_rpt"/>
</dbReference>
<dbReference type="InterPro" id="IPR028203">
    <property type="entry name" value="PSII_CF48-like_dom"/>
</dbReference>
<dbReference type="GO" id="GO:0009523">
    <property type="term" value="C:photosystem II"/>
    <property type="evidence" value="ECO:0007669"/>
    <property type="project" value="UniProtKB-KW"/>
</dbReference>
<dbReference type="Proteomes" id="UP000676246">
    <property type="component" value="Unassembled WGS sequence"/>
</dbReference>
<dbReference type="EMBL" id="JAGQDD010000001">
    <property type="protein sequence ID" value="MBQ0929516.1"/>
    <property type="molecule type" value="Genomic_DNA"/>
</dbReference>
<dbReference type="AlphaFoldDB" id="A0A940YAN0"/>